<keyword evidence="2 7" id="KW-0808">Transferase</keyword>
<dbReference type="FunFam" id="3.40.30.10:FF:000035">
    <property type="entry name" value="hematopoietic prostaglandin D synthase"/>
    <property type="match status" value="1"/>
</dbReference>
<evidence type="ECO:0000259" key="6">
    <source>
        <dbReference type="PROSITE" id="PS50405"/>
    </source>
</evidence>
<dbReference type="PROSITE" id="PS50405">
    <property type="entry name" value="GST_CTER"/>
    <property type="match status" value="1"/>
</dbReference>
<dbReference type="InterPro" id="IPR010987">
    <property type="entry name" value="Glutathione-S-Trfase_C-like"/>
</dbReference>
<dbReference type="SFLD" id="SFLDS00019">
    <property type="entry name" value="Glutathione_Transferase_(cytos"/>
    <property type="match status" value="1"/>
</dbReference>
<accession>F4YUJ4</accession>
<protein>
    <recommendedName>
        <fullName evidence="1">glutathione transferase</fullName>
        <ecNumber evidence="1">2.5.1.18</ecNumber>
    </recommendedName>
</protein>
<dbReference type="SUPFAM" id="SSF52833">
    <property type="entry name" value="Thioredoxin-like"/>
    <property type="match status" value="1"/>
</dbReference>
<evidence type="ECO:0000313" key="7">
    <source>
        <dbReference type="EMBL" id="AEB91977.1"/>
    </source>
</evidence>
<dbReference type="InterPro" id="IPR040079">
    <property type="entry name" value="Glutathione_S-Trfase"/>
</dbReference>
<reference evidence="7" key="1">
    <citation type="journal article" date="2011" name="Pest Manag. Sci.">
        <title>Identification and characterisation of ten glutathione S-transferase genes from oriental migratory locust, Locusta migratoria manilensis (Meyen).</title>
        <authorList>
            <person name="Qin G."/>
            <person name="Jia M."/>
            <person name="Liu T."/>
            <person name="Xuan T."/>
            <person name="Yan Zhu K."/>
            <person name="Guo Y."/>
            <person name="Ma E."/>
            <person name="Zhang J."/>
        </authorList>
    </citation>
    <scope>NUCLEOTIDE SEQUENCE</scope>
</reference>
<evidence type="ECO:0000256" key="3">
    <source>
        <dbReference type="ARBA" id="ARBA00038317"/>
    </source>
</evidence>
<dbReference type="InterPro" id="IPR036249">
    <property type="entry name" value="Thioredoxin-like_sf"/>
</dbReference>
<dbReference type="CDD" id="cd03039">
    <property type="entry name" value="GST_N_Sigma_like"/>
    <property type="match status" value="1"/>
</dbReference>
<proteinExistence type="evidence at transcript level"/>
<dbReference type="GO" id="GO:0004364">
    <property type="term" value="F:glutathione transferase activity"/>
    <property type="evidence" value="ECO:0007669"/>
    <property type="project" value="UniProtKB-EC"/>
</dbReference>
<dbReference type="GO" id="GO:0006749">
    <property type="term" value="P:glutathione metabolic process"/>
    <property type="evidence" value="ECO:0007669"/>
    <property type="project" value="TreeGrafter"/>
</dbReference>
<dbReference type="PANTHER" id="PTHR11571:SF224">
    <property type="entry name" value="HEMATOPOIETIC PROSTAGLANDIN D SYNTHASE"/>
    <property type="match status" value="1"/>
</dbReference>
<dbReference type="FunFam" id="1.20.1050.10:FF:000030">
    <property type="entry name" value="Glutathione S-transferase S1"/>
    <property type="match status" value="1"/>
</dbReference>
<dbReference type="Pfam" id="PF14497">
    <property type="entry name" value="GST_C_3"/>
    <property type="match status" value="1"/>
</dbReference>
<dbReference type="Gene3D" id="3.40.30.10">
    <property type="entry name" value="Glutaredoxin"/>
    <property type="match status" value="1"/>
</dbReference>
<dbReference type="InterPro" id="IPR004046">
    <property type="entry name" value="GST_C"/>
</dbReference>
<evidence type="ECO:0000256" key="2">
    <source>
        <dbReference type="ARBA" id="ARBA00022679"/>
    </source>
</evidence>
<dbReference type="PANTHER" id="PTHR11571">
    <property type="entry name" value="GLUTATHIONE S-TRANSFERASE"/>
    <property type="match status" value="1"/>
</dbReference>
<evidence type="ECO:0000256" key="4">
    <source>
        <dbReference type="ARBA" id="ARBA00047960"/>
    </source>
</evidence>
<dbReference type="EMBL" id="HM131840">
    <property type="protein sequence ID" value="AEB91977.1"/>
    <property type="molecule type" value="mRNA"/>
</dbReference>
<dbReference type="InterPro" id="IPR036282">
    <property type="entry name" value="Glutathione-S-Trfase_C_sf"/>
</dbReference>
<feature type="domain" description="GST N-terminal" evidence="5">
    <location>
        <begin position="3"/>
        <end position="80"/>
    </location>
</feature>
<dbReference type="GO" id="GO:0004602">
    <property type="term" value="F:glutathione peroxidase activity"/>
    <property type="evidence" value="ECO:0007669"/>
    <property type="project" value="UniProtKB-ARBA"/>
</dbReference>
<dbReference type="InterPro" id="IPR004045">
    <property type="entry name" value="Glutathione_S-Trfase_N"/>
</dbReference>
<comment type="similarity">
    <text evidence="3">Belongs to the GST superfamily. Sigma family.</text>
</comment>
<feature type="domain" description="GST C-terminal" evidence="6">
    <location>
        <begin position="82"/>
        <end position="202"/>
    </location>
</feature>
<dbReference type="InterPro" id="IPR050213">
    <property type="entry name" value="GST_superfamily"/>
</dbReference>
<dbReference type="SUPFAM" id="SSF47616">
    <property type="entry name" value="GST C-terminal domain-like"/>
    <property type="match status" value="1"/>
</dbReference>
<dbReference type="Pfam" id="PF02798">
    <property type="entry name" value="GST_N"/>
    <property type="match status" value="1"/>
</dbReference>
<organism evidence="7">
    <name type="scientific">Locusta migratoria</name>
    <name type="common">Migratory locust</name>
    <dbReference type="NCBI Taxonomy" id="7004"/>
    <lineage>
        <taxon>Eukaryota</taxon>
        <taxon>Metazoa</taxon>
        <taxon>Ecdysozoa</taxon>
        <taxon>Arthropoda</taxon>
        <taxon>Hexapoda</taxon>
        <taxon>Insecta</taxon>
        <taxon>Pterygota</taxon>
        <taxon>Neoptera</taxon>
        <taxon>Polyneoptera</taxon>
        <taxon>Orthoptera</taxon>
        <taxon>Caelifera</taxon>
        <taxon>Acrididea</taxon>
        <taxon>Acridomorpha</taxon>
        <taxon>Acridoidea</taxon>
        <taxon>Acrididae</taxon>
        <taxon>Oedipodinae</taxon>
        <taxon>Locusta</taxon>
    </lineage>
</organism>
<dbReference type="AlphaFoldDB" id="F4YUJ4"/>
<dbReference type="CDD" id="cd03192">
    <property type="entry name" value="GST_C_Sigma_like"/>
    <property type="match status" value="1"/>
</dbReference>
<dbReference type="PROSITE" id="PS50404">
    <property type="entry name" value="GST_NTER"/>
    <property type="match status" value="1"/>
</dbReference>
<name>F4YUJ4_LOCMI</name>
<dbReference type="Gene3D" id="1.20.1050.10">
    <property type="match status" value="1"/>
</dbReference>
<comment type="catalytic activity">
    <reaction evidence="4">
        <text>RX + glutathione = an S-substituted glutathione + a halide anion + H(+)</text>
        <dbReference type="Rhea" id="RHEA:16437"/>
        <dbReference type="ChEBI" id="CHEBI:15378"/>
        <dbReference type="ChEBI" id="CHEBI:16042"/>
        <dbReference type="ChEBI" id="CHEBI:17792"/>
        <dbReference type="ChEBI" id="CHEBI:57925"/>
        <dbReference type="ChEBI" id="CHEBI:90779"/>
        <dbReference type="EC" id="2.5.1.18"/>
    </reaction>
</comment>
<sequence length="202" mass="23096">MAPKYKLTYFPIMGLAEPIRFLLSYGKIEFEDERCDQDKWPSVKESTPLGKVPVLEIDGKTTWQSVAICRYLAKQLGLAGANDWEDLQIDMAVDTISDLRMKVAAYAYETDEALKEKKKQSLLNETLPFMLPRLDKMVKENGGYFANGKLSWADLYFAAIPINFMMGFDITKDYSNLSALKNTVCEIPAIKEWISKRPKTER</sequence>
<dbReference type="EC" id="2.5.1.18" evidence="1"/>
<evidence type="ECO:0000256" key="1">
    <source>
        <dbReference type="ARBA" id="ARBA00012452"/>
    </source>
</evidence>
<dbReference type="SFLD" id="SFLDG01205">
    <property type="entry name" value="AMPS.1"/>
    <property type="match status" value="1"/>
</dbReference>
<dbReference type="SFLD" id="SFLDG00363">
    <property type="entry name" value="AMPS_(cytGST):_Alpha-__Mu-__Pi"/>
    <property type="match status" value="1"/>
</dbReference>
<evidence type="ECO:0000259" key="5">
    <source>
        <dbReference type="PROSITE" id="PS50404"/>
    </source>
</evidence>